<dbReference type="EMBL" id="CP002431">
    <property type="protein sequence ID" value="ADU63415.1"/>
    <property type="molecule type" value="Genomic_DNA"/>
</dbReference>
<reference evidence="2 3" key="2">
    <citation type="journal article" date="2014" name="Genome Announc.">
        <title>Complete Genome Sequence of the Subsurface, Mesophilic Sulfate-Reducing Bacterium Desulfovibrio aespoeensis Aspo-2.</title>
        <authorList>
            <person name="Pedersen K."/>
            <person name="Bengtsson A."/>
            <person name="Edlund J."/>
            <person name="Rabe L."/>
            <person name="Hazen T."/>
            <person name="Chakraborty R."/>
            <person name="Goodwin L."/>
            <person name="Shapiro N."/>
        </authorList>
    </citation>
    <scope>NUCLEOTIDE SEQUENCE [LARGE SCALE GENOMIC DNA]</scope>
    <source>
        <strain evidence="3">ATCC 700646 / DSM 10631 / Aspo-2</strain>
    </source>
</reference>
<evidence type="ECO:0000313" key="2">
    <source>
        <dbReference type="EMBL" id="ADU63415.1"/>
    </source>
</evidence>
<dbReference type="eggNOG" id="ENOG503311M">
    <property type="taxonomic scope" value="Bacteria"/>
</dbReference>
<dbReference type="AlphaFoldDB" id="E6VUA8"/>
<feature type="transmembrane region" description="Helical" evidence="1">
    <location>
        <begin position="6"/>
        <end position="29"/>
    </location>
</feature>
<protein>
    <submittedName>
        <fullName evidence="2">Uncharacterized protein</fullName>
    </submittedName>
</protein>
<reference evidence="3" key="1">
    <citation type="submission" date="2010-12" db="EMBL/GenBank/DDBJ databases">
        <title>Complete sequence of Desulfovibrio aespoeensis Aspo-2.</title>
        <authorList>
            <consortium name="US DOE Joint Genome Institute"/>
            <person name="Lucas S."/>
            <person name="Copeland A."/>
            <person name="Lapidus A."/>
            <person name="Cheng J.-F."/>
            <person name="Goodwin L."/>
            <person name="Pitluck S."/>
            <person name="Chertkov O."/>
            <person name="Misra M."/>
            <person name="Detter J.C."/>
            <person name="Han C."/>
            <person name="Tapia R."/>
            <person name="Land M."/>
            <person name="Hauser L."/>
            <person name="Kyrpides N."/>
            <person name="Ivanova N."/>
            <person name="Ovchinnikova G."/>
            <person name="Pedersen K."/>
            <person name="Jagevall S."/>
            <person name="Hazen T."/>
            <person name="Woyke T."/>
        </authorList>
    </citation>
    <scope>NUCLEOTIDE SEQUENCE [LARGE SCALE GENOMIC DNA]</scope>
    <source>
        <strain evidence="3">ATCC 700646 / DSM 10631 / Aspo-2</strain>
    </source>
</reference>
<sequence length="115" mass="12789" precursor="true">MEVTIPMWQLLMLSATVLLSFFGFVFAVWKIVSKLSMALASSRADSARSTADTAHDKACAAECLAQDNEKNLLRLRAELPLEYVRREDFIRNQTVIEAKLDALAEKIDKGGPRGC</sequence>
<keyword evidence="1" id="KW-1133">Transmembrane helix</keyword>
<evidence type="ECO:0000313" key="3">
    <source>
        <dbReference type="Proteomes" id="UP000002191"/>
    </source>
</evidence>
<dbReference type="Proteomes" id="UP000002191">
    <property type="component" value="Chromosome"/>
</dbReference>
<keyword evidence="3" id="KW-1185">Reference proteome</keyword>
<dbReference type="OrthoDB" id="5689128at2"/>
<evidence type="ECO:0000256" key="1">
    <source>
        <dbReference type="SAM" id="Phobius"/>
    </source>
</evidence>
<accession>E6VUA8</accession>
<gene>
    <name evidence="2" type="ordered locus">Daes_2410</name>
</gene>
<keyword evidence="1" id="KW-0472">Membrane</keyword>
<organism evidence="2 3">
    <name type="scientific">Pseudodesulfovibrio aespoeensis (strain ATCC 700646 / DSM 10631 / Aspo-2)</name>
    <name type="common">Desulfovibrio aespoeensis</name>
    <dbReference type="NCBI Taxonomy" id="643562"/>
    <lineage>
        <taxon>Bacteria</taxon>
        <taxon>Pseudomonadati</taxon>
        <taxon>Thermodesulfobacteriota</taxon>
        <taxon>Desulfovibrionia</taxon>
        <taxon>Desulfovibrionales</taxon>
        <taxon>Desulfovibrionaceae</taxon>
    </lineage>
</organism>
<dbReference type="STRING" id="643562.Daes_2410"/>
<dbReference type="KEGG" id="das:Daes_2410"/>
<dbReference type="RefSeq" id="WP_013515327.1">
    <property type="nucleotide sequence ID" value="NC_014844.1"/>
</dbReference>
<proteinExistence type="predicted"/>
<name>E6VUA8_PSEA9</name>
<dbReference type="HOGENOM" id="CLU_161968_0_0_7"/>
<keyword evidence="1" id="KW-0812">Transmembrane</keyword>